<dbReference type="AlphaFoldDB" id="R8CMR7"/>
<dbReference type="Gene3D" id="1.10.30.50">
    <property type="match status" value="1"/>
</dbReference>
<organism evidence="2 3">
    <name type="scientific">Bacillus cereus HuA3-9</name>
    <dbReference type="NCBI Taxonomy" id="1053205"/>
    <lineage>
        <taxon>Bacteria</taxon>
        <taxon>Bacillati</taxon>
        <taxon>Bacillota</taxon>
        <taxon>Bacilli</taxon>
        <taxon>Bacillales</taxon>
        <taxon>Bacillaceae</taxon>
        <taxon>Bacillus</taxon>
        <taxon>Bacillus cereus group</taxon>
    </lineage>
</organism>
<dbReference type="Pfam" id="PF01844">
    <property type="entry name" value="HNH"/>
    <property type="match status" value="1"/>
</dbReference>
<dbReference type="GO" id="GO:0008270">
    <property type="term" value="F:zinc ion binding"/>
    <property type="evidence" value="ECO:0007669"/>
    <property type="project" value="InterPro"/>
</dbReference>
<dbReference type="InterPro" id="IPR003615">
    <property type="entry name" value="HNH_nuc"/>
</dbReference>
<dbReference type="GO" id="GO:0004519">
    <property type="term" value="F:endonuclease activity"/>
    <property type="evidence" value="ECO:0007669"/>
    <property type="project" value="InterPro"/>
</dbReference>
<evidence type="ECO:0000313" key="3">
    <source>
        <dbReference type="Proteomes" id="UP000014003"/>
    </source>
</evidence>
<dbReference type="HOGENOM" id="CLU_745250_0_0_9"/>
<evidence type="ECO:0000313" key="2">
    <source>
        <dbReference type="EMBL" id="EOO12876.1"/>
    </source>
</evidence>
<protein>
    <recommendedName>
        <fullName evidence="1">HNH domain-containing protein</fullName>
    </recommendedName>
</protein>
<gene>
    <name evidence="2" type="ORF">IGA_04738</name>
</gene>
<dbReference type="CDD" id="cd00085">
    <property type="entry name" value="HNHc"/>
    <property type="match status" value="1"/>
</dbReference>
<reference evidence="2 3" key="1">
    <citation type="submission" date="2012-12" db="EMBL/GenBank/DDBJ databases">
        <title>The Genome Sequence of Bacillus cereus HuA3-9.</title>
        <authorList>
            <consortium name="The Broad Institute Genome Sequencing Platform"/>
            <consortium name="The Broad Institute Genome Sequencing Center for Infectious Disease"/>
            <person name="Feldgarden M."/>
            <person name="Van der Auwera G.A."/>
            <person name="Mahillon J."/>
            <person name="Duprez V."/>
            <person name="Timmery S."/>
            <person name="Mattelet C."/>
            <person name="Dierick K."/>
            <person name="Sun M."/>
            <person name="Yu Z."/>
            <person name="Zhu L."/>
            <person name="Hu X."/>
            <person name="Shank E.B."/>
            <person name="Swiecicka I."/>
            <person name="Hansen B.M."/>
            <person name="Andrup L."/>
            <person name="Walker B."/>
            <person name="Young S.K."/>
            <person name="Zeng Q."/>
            <person name="Gargeya S."/>
            <person name="Fitzgerald M."/>
            <person name="Haas B."/>
            <person name="Abouelleil A."/>
            <person name="Alvarado L."/>
            <person name="Arachchi H.M."/>
            <person name="Berlin A.M."/>
            <person name="Chapman S.B."/>
            <person name="Dewar J."/>
            <person name="Goldberg J."/>
            <person name="Griggs A."/>
            <person name="Gujja S."/>
            <person name="Hansen M."/>
            <person name="Howarth C."/>
            <person name="Imamovic A."/>
            <person name="Larimer J."/>
            <person name="McCowan C."/>
            <person name="Murphy C."/>
            <person name="Neiman D."/>
            <person name="Pearson M."/>
            <person name="Priest M."/>
            <person name="Roberts A."/>
            <person name="Saif S."/>
            <person name="Shea T."/>
            <person name="Sisk P."/>
            <person name="Sykes S."/>
            <person name="Wortman J."/>
            <person name="Nusbaum C."/>
            <person name="Birren B."/>
        </authorList>
    </citation>
    <scope>NUCLEOTIDE SEQUENCE [LARGE SCALE GENOMIC DNA]</scope>
    <source>
        <strain evidence="2 3">HuA3-9</strain>
    </source>
</reference>
<comment type="caution">
    <text evidence="2">The sequence shown here is derived from an EMBL/GenBank/DDBJ whole genome shotgun (WGS) entry which is preliminary data.</text>
</comment>
<evidence type="ECO:0000259" key="1">
    <source>
        <dbReference type="Pfam" id="PF01844"/>
    </source>
</evidence>
<dbReference type="Proteomes" id="UP000014003">
    <property type="component" value="Unassembled WGS sequence"/>
</dbReference>
<proteinExistence type="predicted"/>
<accession>R8CMR7</accession>
<dbReference type="PATRIC" id="fig|1053205.3.peg.4791"/>
<name>R8CMR7_BACCE</name>
<feature type="domain" description="HNH" evidence="1">
    <location>
        <begin position="174"/>
        <end position="218"/>
    </location>
</feature>
<sequence>MIEMYKFLLLEEVETRIGSYHGFVLELLKCINNLPNLESIEHLTDEEKELRFKTDFQVVIDELKTLKKNETVAATNHSFIKVATKTDLKKYITKLKYEEYNILKKYMDLTNNYENILSNLYKDSTEYSTSLQHSFTYLYEKLLKTKVFNEVIGNKDKLAINEFKNLLLLDHNVCPYCDWHEIEKAGVSIDHFLPKSKFPLFSIYPKNLVMSCPTCNDRIKGDRIKLPIFHPYYDEVANYFKFRLVNEEIKISFVKGINPLDKKKAENFLSLFKVETRFNENGMAKKLDNFYRDIRNDVYNELKKNEVTLEDIKLRITSEFKRHVDRLIENKRKSALTKLKLDYLEQINNPKEIDIVSRMINFDIKNFQEGD</sequence>
<dbReference type="InterPro" id="IPR002711">
    <property type="entry name" value="HNH"/>
</dbReference>
<dbReference type="GO" id="GO:0003676">
    <property type="term" value="F:nucleic acid binding"/>
    <property type="evidence" value="ECO:0007669"/>
    <property type="project" value="InterPro"/>
</dbReference>
<dbReference type="EMBL" id="AHDZ01000044">
    <property type="protein sequence ID" value="EOO12876.1"/>
    <property type="molecule type" value="Genomic_DNA"/>
</dbReference>